<dbReference type="SUPFAM" id="SSF46934">
    <property type="entry name" value="UBA-like"/>
    <property type="match status" value="1"/>
</dbReference>
<dbReference type="EMBL" id="LGRN01000394">
    <property type="protein sequence ID" value="OJD12519.1"/>
    <property type="molecule type" value="Genomic_DNA"/>
</dbReference>
<accession>A0A1J9Q8L6</accession>
<feature type="region of interest" description="Disordered" evidence="1">
    <location>
        <begin position="1232"/>
        <end position="1279"/>
    </location>
</feature>
<evidence type="ECO:0000313" key="3">
    <source>
        <dbReference type="Proteomes" id="UP000182235"/>
    </source>
</evidence>
<feature type="compositionally biased region" description="Polar residues" evidence="1">
    <location>
        <begin position="40"/>
        <end position="49"/>
    </location>
</feature>
<dbReference type="Proteomes" id="UP000182235">
    <property type="component" value="Unassembled WGS sequence"/>
</dbReference>
<evidence type="ECO:0000256" key="1">
    <source>
        <dbReference type="SAM" id="MobiDB-lite"/>
    </source>
</evidence>
<feature type="region of interest" description="Disordered" evidence="1">
    <location>
        <begin position="496"/>
        <end position="537"/>
    </location>
</feature>
<dbReference type="InterPro" id="IPR009060">
    <property type="entry name" value="UBA-like_sf"/>
</dbReference>
<feature type="compositionally biased region" description="Polar residues" evidence="1">
    <location>
        <begin position="1246"/>
        <end position="1270"/>
    </location>
</feature>
<feature type="compositionally biased region" description="Basic and acidic residues" evidence="1">
    <location>
        <begin position="54"/>
        <end position="72"/>
    </location>
</feature>
<feature type="compositionally biased region" description="Low complexity" evidence="1">
    <location>
        <begin position="295"/>
        <end position="314"/>
    </location>
</feature>
<gene>
    <name evidence="2" type="ORF">AJ78_06901</name>
</gene>
<sequence>MPFNLHLESNVSSLSETKHKEKKSRYAIPTLQVRWPIRGSRSTNGSPTSKKSKNSTEKHEKRKSADLLKSKSTDSLFSSTNTNSELTDNDRLDVLEVGAQLLIPHSALSSASRQNTERVSGMVELPEEKTLQMPISDRKTKALNPICVETRFASIPPTGGSYSIRANQGQTSYHSEVKESEISPPPIHPGRNRPYHKSSDIDTPHNFFGALTSGSLSPISSSGLQKKNTIAASSRDSKSVVPLSIVSPLSIDMPQPQRSFVPTSIGNIIQIETDPLLAQPRKSSDSATSSEFGRSGSALNSSASSRSSIYSDASPTKPAAASTEGGSRSSKAYSLISPVSAGVFDDGDADMKRNPTFKYKFILQQIRQKPLTQEPEIKVPPLSIRRTSGQEPMGAATHRGRLIQPTCQPQFLPSNPRPSDLDILDEAFRRSGLLHLSPNRCTKSVYGPGSKSNTSSSSPSLRKATLDLEEQLSVLSGPTQNSTSWLKIGQNRCASSEFPADCQPKPLRPRSTWRMSGSHSSVSPKTKSPSTKKSNIHDSFTLSTKKSWNGKNKIKVMPTRDVSVEESDTPQSPHRSLPLKIRVNDNNANNNRVPSINNSDDVKHTENVNRTSIVTKERVESAERNLRLRLPRLRTQLSAKSIRGPASLSAVMESSTNRASQANNEGSPKERIMAALDRLDPVQPKPPRSYQSNNNEDATAARIPLLVFENDDSQPSSAREHAGSKDMLCQAIPSKVAESIIYHIMQKIDNLEDLFNLAVINKAFYSVFKNHSLSLIKDTLFRMSPAAWELREICPPWETEGDEAGDIDMPVPEYTPNRYIHDYTRDLYTMVALKSLILVRCESFLRPDTARALAGLDEARCVEVDEAFWRVWTFCKIFGCGKGREDDITAQVDWLNGGRLAEAESRGTNIVMQYPVGVHSVLFNAPPAFSKGNHGGLSSTELYDMMEIWTCLGVLLQVFHGKCKEARDFGVFDGFEVTFGDVAKEESLTESWTQYLLTLGPSAILALTSINPNAPIESLFSRAQANGWTKWKTPDLSHSRPPRLFLKEAVSQVYESRLSSIQTPASSRTPKSNSPSLYSPSPMSKHHGHSRHASSSSSCSLSPQATNINRRRQAGFAAELRRKRKESQGSDISVSIHGTPVVTESVEERPVSHFSTVIENLERGNAQSHSDSCPLPALPTTIPPRIDTNVLPSQRSNSSIQSTPALSGASISRKPLPGRVPICAPSLPTVTLESPTPPSGKAIHAASSSTTPLLPASASKQHQRTFSTPETAAEEKISRGRYPTHTSEVLDPVDMAMHKMVTELGFDEAAAKWALKCTDTGESLDVEAAINLLLQGDGHVDPVAMSASLTPGTGNTNSTSALSGGLGGRNEGASVNGMYRSKTVATSNETKEDVWRPVWRWA</sequence>
<evidence type="ECO:0008006" key="4">
    <source>
        <dbReference type="Google" id="ProtNLM"/>
    </source>
</evidence>
<feature type="compositionally biased region" description="Polar residues" evidence="1">
    <location>
        <begin position="73"/>
        <end position="86"/>
    </location>
</feature>
<keyword evidence="3" id="KW-1185">Reference proteome</keyword>
<feature type="compositionally biased region" description="Low complexity" evidence="1">
    <location>
        <begin position="516"/>
        <end position="533"/>
    </location>
</feature>
<feature type="region of interest" description="Disordered" evidence="1">
    <location>
        <begin position="167"/>
        <end position="192"/>
    </location>
</feature>
<feature type="compositionally biased region" description="Polar residues" evidence="1">
    <location>
        <begin position="652"/>
        <end position="666"/>
    </location>
</feature>
<protein>
    <recommendedName>
        <fullName evidence="4">F-box domain-containing protein</fullName>
    </recommendedName>
</protein>
<feature type="region of interest" description="Disordered" evidence="1">
    <location>
        <begin position="1059"/>
        <end position="1136"/>
    </location>
</feature>
<organism evidence="2 3">
    <name type="scientific">Emergomyces pasteurianus Ep9510</name>
    <dbReference type="NCBI Taxonomy" id="1447872"/>
    <lineage>
        <taxon>Eukaryota</taxon>
        <taxon>Fungi</taxon>
        <taxon>Dikarya</taxon>
        <taxon>Ascomycota</taxon>
        <taxon>Pezizomycotina</taxon>
        <taxon>Eurotiomycetes</taxon>
        <taxon>Eurotiomycetidae</taxon>
        <taxon>Onygenales</taxon>
        <taxon>Ajellomycetaceae</taxon>
        <taxon>Emergomyces</taxon>
    </lineage>
</organism>
<feature type="compositionally biased region" description="Low complexity" evidence="1">
    <location>
        <begin position="450"/>
        <end position="460"/>
    </location>
</feature>
<feature type="region of interest" description="Disordered" evidence="1">
    <location>
        <begin position="1348"/>
        <end position="1369"/>
    </location>
</feature>
<feature type="compositionally biased region" description="Low complexity" evidence="1">
    <location>
        <begin position="1093"/>
        <end position="1102"/>
    </location>
</feature>
<feature type="region of interest" description="Disordered" evidence="1">
    <location>
        <begin position="1"/>
        <end position="86"/>
    </location>
</feature>
<dbReference type="STRING" id="1447872.A0A1J9Q8L6"/>
<name>A0A1J9Q8L6_9EURO</name>
<feature type="region of interest" description="Disordered" evidence="1">
    <location>
        <begin position="439"/>
        <end position="462"/>
    </location>
</feature>
<feature type="compositionally biased region" description="Polar residues" evidence="1">
    <location>
        <begin position="1348"/>
        <end position="1362"/>
    </location>
</feature>
<dbReference type="Gene3D" id="1.10.8.10">
    <property type="entry name" value="DNA helicase RuvA subunit, C-terminal domain"/>
    <property type="match status" value="1"/>
</dbReference>
<comment type="caution">
    <text evidence="2">The sequence shown here is derived from an EMBL/GenBank/DDBJ whole genome shotgun (WGS) entry which is preliminary data.</text>
</comment>
<evidence type="ECO:0000313" key="2">
    <source>
        <dbReference type="EMBL" id="OJD12519.1"/>
    </source>
</evidence>
<feature type="compositionally biased region" description="Polar residues" evidence="1">
    <location>
        <begin position="1191"/>
        <end position="1205"/>
    </location>
</feature>
<feature type="compositionally biased region" description="Polar residues" evidence="1">
    <location>
        <begin position="1059"/>
        <end position="1082"/>
    </location>
</feature>
<feature type="region of interest" description="Disordered" evidence="1">
    <location>
        <begin position="276"/>
        <end position="331"/>
    </location>
</feature>
<feature type="region of interest" description="Disordered" evidence="1">
    <location>
        <begin position="641"/>
        <end position="668"/>
    </location>
</feature>
<feature type="region of interest" description="Disordered" evidence="1">
    <location>
        <begin position="1191"/>
        <end position="1217"/>
    </location>
</feature>
<proteinExistence type="predicted"/>
<reference evidence="2 3" key="1">
    <citation type="submission" date="2015-07" db="EMBL/GenBank/DDBJ databases">
        <title>Emmonsia species relationships and genome sequence.</title>
        <authorList>
            <consortium name="The Broad Institute Genomics Platform"/>
            <person name="Cuomo C.A."/>
            <person name="Munoz J.F."/>
            <person name="Imamovic A."/>
            <person name="Priest M.E."/>
            <person name="Young S."/>
            <person name="Clay O.K."/>
            <person name="McEwen J.G."/>
        </authorList>
    </citation>
    <scope>NUCLEOTIDE SEQUENCE [LARGE SCALE GENOMIC DNA]</scope>
    <source>
        <strain evidence="2 3">UAMH 9510</strain>
    </source>
</reference>
<dbReference type="OrthoDB" id="5376710at2759"/>